<dbReference type="EMBL" id="JARKNE010000001">
    <property type="protein sequence ID" value="KAK5844171.1"/>
    <property type="molecule type" value="Genomic_DNA"/>
</dbReference>
<evidence type="ECO:0000313" key="3">
    <source>
        <dbReference type="Proteomes" id="UP001358586"/>
    </source>
</evidence>
<comment type="caution">
    <text evidence="2">The sequence shown here is derived from an EMBL/GenBank/DDBJ whole genome shotgun (WGS) entry which is preliminary data.</text>
</comment>
<name>A0ABR0QY02_GOSAR</name>
<evidence type="ECO:0000256" key="1">
    <source>
        <dbReference type="SAM" id="Phobius"/>
    </source>
</evidence>
<keyword evidence="1" id="KW-0472">Membrane</keyword>
<keyword evidence="3" id="KW-1185">Reference proteome</keyword>
<proteinExistence type="predicted"/>
<accession>A0ABR0QY02</accession>
<feature type="transmembrane region" description="Helical" evidence="1">
    <location>
        <begin position="12"/>
        <end position="35"/>
    </location>
</feature>
<reference evidence="2 3" key="1">
    <citation type="submission" date="2023-03" db="EMBL/GenBank/DDBJ databases">
        <title>WGS of Gossypium arboreum.</title>
        <authorList>
            <person name="Yu D."/>
        </authorList>
    </citation>
    <scope>NUCLEOTIDE SEQUENCE [LARGE SCALE GENOMIC DNA]</scope>
    <source>
        <tissue evidence="2">Leaf</tissue>
    </source>
</reference>
<gene>
    <name evidence="2" type="ORF">PVK06_000306</name>
</gene>
<organism evidence="2 3">
    <name type="scientific">Gossypium arboreum</name>
    <name type="common">Tree cotton</name>
    <name type="synonym">Gossypium nanking</name>
    <dbReference type="NCBI Taxonomy" id="29729"/>
    <lineage>
        <taxon>Eukaryota</taxon>
        <taxon>Viridiplantae</taxon>
        <taxon>Streptophyta</taxon>
        <taxon>Embryophyta</taxon>
        <taxon>Tracheophyta</taxon>
        <taxon>Spermatophyta</taxon>
        <taxon>Magnoliopsida</taxon>
        <taxon>eudicotyledons</taxon>
        <taxon>Gunneridae</taxon>
        <taxon>Pentapetalae</taxon>
        <taxon>rosids</taxon>
        <taxon>malvids</taxon>
        <taxon>Malvales</taxon>
        <taxon>Malvaceae</taxon>
        <taxon>Malvoideae</taxon>
        <taxon>Gossypium</taxon>
    </lineage>
</organism>
<evidence type="ECO:0000313" key="2">
    <source>
        <dbReference type="EMBL" id="KAK5844171.1"/>
    </source>
</evidence>
<dbReference type="Proteomes" id="UP001358586">
    <property type="component" value="Chromosome 1"/>
</dbReference>
<sequence length="119" mass="13195">MLLYLARHSTNVSSSTILFANVFYPTIIALIPIGLKYTFCFTTCVANGSSPEDYIQHFLMLEALVETIEDTHHTGNSTFCTLGYATTVCSRLSSQVKPDTAREIVDCVNTCIEKCVMKN</sequence>
<protein>
    <submittedName>
        <fullName evidence="2">Uncharacterized protein</fullName>
    </submittedName>
</protein>
<keyword evidence="1" id="KW-1133">Transmembrane helix</keyword>
<keyword evidence="1" id="KW-0812">Transmembrane</keyword>